<gene>
    <name evidence="1" type="ORF">Vadar_021762</name>
</gene>
<sequence length="125" mass="13200">MASTKCFSMFLFVIAIFLSTSATEQEENPVRMARGLHAFGDSAVDSGNAYVGVNTPFGQNVADFIASLLGLPHALPYVSLTDEVSDATIAGINFAVAGARILPETGQEFINDVLLTGVHFSVSND</sequence>
<name>A0ACB7XKA6_9ERIC</name>
<comment type="caution">
    <text evidence="1">The sequence shown here is derived from an EMBL/GenBank/DDBJ whole genome shotgun (WGS) entry which is preliminary data.</text>
</comment>
<keyword evidence="2" id="KW-1185">Reference proteome</keyword>
<organism evidence="1 2">
    <name type="scientific">Vaccinium darrowii</name>
    <dbReference type="NCBI Taxonomy" id="229202"/>
    <lineage>
        <taxon>Eukaryota</taxon>
        <taxon>Viridiplantae</taxon>
        <taxon>Streptophyta</taxon>
        <taxon>Embryophyta</taxon>
        <taxon>Tracheophyta</taxon>
        <taxon>Spermatophyta</taxon>
        <taxon>Magnoliopsida</taxon>
        <taxon>eudicotyledons</taxon>
        <taxon>Gunneridae</taxon>
        <taxon>Pentapetalae</taxon>
        <taxon>asterids</taxon>
        <taxon>Ericales</taxon>
        <taxon>Ericaceae</taxon>
        <taxon>Vaccinioideae</taxon>
        <taxon>Vaccinieae</taxon>
        <taxon>Vaccinium</taxon>
    </lineage>
</organism>
<dbReference type="EMBL" id="CM037160">
    <property type="protein sequence ID" value="KAH7840796.1"/>
    <property type="molecule type" value="Genomic_DNA"/>
</dbReference>
<accession>A0ACB7XKA6</accession>
<proteinExistence type="predicted"/>
<evidence type="ECO:0000313" key="1">
    <source>
        <dbReference type="EMBL" id="KAH7840796.1"/>
    </source>
</evidence>
<evidence type="ECO:0000313" key="2">
    <source>
        <dbReference type="Proteomes" id="UP000828048"/>
    </source>
</evidence>
<dbReference type="Proteomes" id="UP000828048">
    <property type="component" value="Chromosome 10"/>
</dbReference>
<reference evidence="1 2" key="1">
    <citation type="journal article" date="2021" name="Hortic Res">
        <title>High-quality reference genome and annotation aids understanding of berry development for evergreen blueberry (Vaccinium darrowii).</title>
        <authorList>
            <person name="Yu J."/>
            <person name="Hulse-Kemp A.M."/>
            <person name="Babiker E."/>
            <person name="Staton M."/>
        </authorList>
    </citation>
    <scope>NUCLEOTIDE SEQUENCE [LARGE SCALE GENOMIC DNA]</scope>
    <source>
        <strain evidence="2">cv. NJ 8807/NJ 8810</strain>
        <tissue evidence="1">Young leaf</tissue>
    </source>
</reference>
<protein>
    <submittedName>
        <fullName evidence="1">Uncharacterized protein</fullName>
    </submittedName>
</protein>